<gene>
    <name evidence="2" type="ORF">GCM10008908_35260</name>
</gene>
<protein>
    <recommendedName>
        <fullName evidence="4">Mercury transporter</fullName>
    </recommendedName>
</protein>
<keyword evidence="1" id="KW-1133">Transmembrane helix</keyword>
<evidence type="ECO:0000313" key="3">
    <source>
        <dbReference type="Proteomes" id="UP001501047"/>
    </source>
</evidence>
<feature type="transmembrane region" description="Helical" evidence="1">
    <location>
        <begin position="12"/>
        <end position="28"/>
    </location>
</feature>
<evidence type="ECO:0000256" key="1">
    <source>
        <dbReference type="SAM" id="Phobius"/>
    </source>
</evidence>
<accession>A0ABN1KXI1</accession>
<dbReference type="Proteomes" id="UP001501047">
    <property type="component" value="Unassembled WGS sequence"/>
</dbReference>
<evidence type="ECO:0000313" key="2">
    <source>
        <dbReference type="EMBL" id="GAA0778393.1"/>
    </source>
</evidence>
<evidence type="ECO:0008006" key="4">
    <source>
        <dbReference type="Google" id="ProtNLM"/>
    </source>
</evidence>
<reference evidence="2 3" key="1">
    <citation type="journal article" date="2019" name="Int. J. Syst. Evol. Microbiol.">
        <title>The Global Catalogue of Microorganisms (GCM) 10K type strain sequencing project: providing services to taxonomists for standard genome sequencing and annotation.</title>
        <authorList>
            <consortium name="The Broad Institute Genomics Platform"/>
            <consortium name="The Broad Institute Genome Sequencing Center for Infectious Disease"/>
            <person name="Wu L."/>
            <person name="Ma J."/>
        </authorList>
    </citation>
    <scope>NUCLEOTIDE SEQUENCE [LARGE SCALE GENOMIC DNA]</scope>
    <source>
        <strain evidence="2 3">JCM 1417</strain>
    </source>
</reference>
<keyword evidence="1" id="KW-0472">Membrane</keyword>
<proteinExistence type="predicted"/>
<name>A0ABN1KXI1_CLOSU</name>
<keyword evidence="1" id="KW-0812">Transmembrane</keyword>
<dbReference type="RefSeq" id="WP_343827851.1">
    <property type="nucleotide sequence ID" value="NZ_BAAACI010000008.1"/>
</dbReference>
<keyword evidence="3" id="KW-1185">Reference proteome</keyword>
<sequence>MDLVKEMADAFVMLIRVGAGLRGIYCFIRMGASEDESAMYKKRAKNTLVFYILAESIWQIKDLVLGYYS</sequence>
<organism evidence="2 3">
    <name type="scientific">Clostridium subterminale</name>
    <dbReference type="NCBI Taxonomy" id="1550"/>
    <lineage>
        <taxon>Bacteria</taxon>
        <taxon>Bacillati</taxon>
        <taxon>Bacillota</taxon>
        <taxon>Clostridia</taxon>
        <taxon>Eubacteriales</taxon>
        <taxon>Clostridiaceae</taxon>
        <taxon>Clostridium</taxon>
    </lineage>
</organism>
<dbReference type="EMBL" id="BAAACI010000008">
    <property type="protein sequence ID" value="GAA0778393.1"/>
    <property type="molecule type" value="Genomic_DNA"/>
</dbReference>
<comment type="caution">
    <text evidence="2">The sequence shown here is derived from an EMBL/GenBank/DDBJ whole genome shotgun (WGS) entry which is preliminary data.</text>
</comment>